<dbReference type="Proteomes" id="UP001139031">
    <property type="component" value="Unassembled WGS sequence"/>
</dbReference>
<evidence type="ECO:0000259" key="2">
    <source>
        <dbReference type="Pfam" id="PF03795"/>
    </source>
</evidence>
<dbReference type="SUPFAM" id="SSF54909">
    <property type="entry name" value="Dimeric alpha+beta barrel"/>
    <property type="match status" value="1"/>
</dbReference>
<proteinExistence type="inferred from homology"/>
<name>A0ABS7U5Q8_9BACT</name>
<dbReference type="PANTHER" id="PTHR35174:SF1">
    <property type="entry name" value="BLL0086 PROTEIN"/>
    <property type="match status" value="1"/>
</dbReference>
<reference evidence="3" key="1">
    <citation type="submission" date="2021-08" db="EMBL/GenBank/DDBJ databases">
        <authorList>
            <person name="Stevens D.C."/>
        </authorList>
    </citation>
    <scope>NUCLEOTIDE SEQUENCE</scope>
    <source>
        <strain evidence="3">DSM 53165</strain>
    </source>
</reference>
<dbReference type="InterPro" id="IPR011008">
    <property type="entry name" value="Dimeric_a/b-barrel"/>
</dbReference>
<dbReference type="EMBL" id="JAIRAU010000059">
    <property type="protein sequence ID" value="MBZ5715897.1"/>
    <property type="molecule type" value="Genomic_DNA"/>
</dbReference>
<comment type="similarity">
    <text evidence="1">Belongs to the YciI family.</text>
</comment>
<keyword evidence="4" id="KW-1185">Reference proteome</keyword>
<organism evidence="3 4">
    <name type="scientific">Nannocystis pusilla</name>
    <dbReference type="NCBI Taxonomy" id="889268"/>
    <lineage>
        <taxon>Bacteria</taxon>
        <taxon>Pseudomonadati</taxon>
        <taxon>Myxococcota</taxon>
        <taxon>Polyangia</taxon>
        <taxon>Nannocystales</taxon>
        <taxon>Nannocystaceae</taxon>
        <taxon>Nannocystis</taxon>
    </lineage>
</organism>
<sequence length="119" mass="13060">MRFMMMVKGDTNYEQGIPPRPELVAEMDKFIAEMTRDGVLLDTGGLAPSAVGAKIVVDRGELRVIDGPFAGVKEVVGGFTVIQAKSIDEALELGSRFMRLHLRVLGESYSGECEIRQML</sequence>
<dbReference type="Pfam" id="PF03795">
    <property type="entry name" value="YCII"/>
    <property type="match status" value="1"/>
</dbReference>
<dbReference type="RefSeq" id="WP_224197636.1">
    <property type="nucleotide sequence ID" value="NZ_JAIRAU010000059.1"/>
</dbReference>
<accession>A0ABS7U5Q8</accession>
<comment type="caution">
    <text evidence="3">The sequence shown here is derived from an EMBL/GenBank/DDBJ whole genome shotgun (WGS) entry which is preliminary data.</text>
</comment>
<feature type="domain" description="YCII-related" evidence="2">
    <location>
        <begin position="1"/>
        <end position="94"/>
    </location>
</feature>
<dbReference type="PANTHER" id="PTHR35174">
    <property type="entry name" value="BLL7171 PROTEIN-RELATED"/>
    <property type="match status" value="1"/>
</dbReference>
<evidence type="ECO:0000256" key="1">
    <source>
        <dbReference type="ARBA" id="ARBA00007689"/>
    </source>
</evidence>
<evidence type="ECO:0000313" key="4">
    <source>
        <dbReference type="Proteomes" id="UP001139031"/>
    </source>
</evidence>
<dbReference type="InterPro" id="IPR005545">
    <property type="entry name" value="YCII"/>
</dbReference>
<dbReference type="Gene3D" id="3.30.70.1060">
    <property type="entry name" value="Dimeric alpha+beta barrel"/>
    <property type="match status" value="1"/>
</dbReference>
<protein>
    <submittedName>
        <fullName evidence="3">YciI family protein</fullName>
    </submittedName>
</protein>
<gene>
    <name evidence="3" type="ORF">K7C98_42270</name>
</gene>
<evidence type="ECO:0000313" key="3">
    <source>
        <dbReference type="EMBL" id="MBZ5715897.1"/>
    </source>
</evidence>